<proteinExistence type="predicted"/>
<keyword evidence="2" id="KW-1133">Transmembrane helix</keyword>
<evidence type="ECO:0000256" key="1">
    <source>
        <dbReference type="SAM" id="MobiDB-lite"/>
    </source>
</evidence>
<evidence type="ECO:0000313" key="4">
    <source>
        <dbReference type="Proteomes" id="UP000240800"/>
    </source>
</evidence>
<dbReference type="InterPro" id="IPR032820">
    <property type="entry name" value="ATPase_put"/>
</dbReference>
<keyword evidence="2" id="KW-0472">Membrane</keyword>
<feature type="transmembrane region" description="Helical" evidence="2">
    <location>
        <begin position="97"/>
        <end position="118"/>
    </location>
</feature>
<reference evidence="3 4" key="1">
    <citation type="submission" date="2018-04" db="EMBL/GenBank/DDBJ databases">
        <title>Genomic Encyclopedia of Type Strains, Phase III (KMG-III): the genomes of soil and plant-associated and newly described type strains.</title>
        <authorList>
            <person name="Whitman W."/>
        </authorList>
    </citation>
    <scope>NUCLEOTIDE SEQUENCE [LARGE SCALE GENOMIC DNA]</scope>
    <source>
        <strain evidence="3 4">JA192</strain>
    </source>
</reference>
<dbReference type="EMBL" id="PZZW01000012">
    <property type="protein sequence ID" value="PTM75264.1"/>
    <property type="molecule type" value="Genomic_DNA"/>
</dbReference>
<protein>
    <submittedName>
        <fullName evidence="3">ATP synthase protein I</fullName>
    </submittedName>
</protein>
<gene>
    <name evidence="3" type="ORF">C8J29_11254</name>
</gene>
<accession>A0ABX5J5E0</accession>
<feature type="transmembrane region" description="Helical" evidence="2">
    <location>
        <begin position="72"/>
        <end position="91"/>
    </location>
</feature>
<feature type="compositionally biased region" description="Pro residues" evidence="1">
    <location>
        <begin position="1"/>
        <end position="39"/>
    </location>
</feature>
<organism evidence="3 4">
    <name type="scientific">Cereibacter johrii</name>
    <dbReference type="NCBI Taxonomy" id="445629"/>
    <lineage>
        <taxon>Bacteria</taxon>
        <taxon>Pseudomonadati</taxon>
        <taxon>Pseudomonadota</taxon>
        <taxon>Alphaproteobacteria</taxon>
        <taxon>Rhodobacterales</taxon>
        <taxon>Paracoccaceae</taxon>
        <taxon>Cereibacter</taxon>
    </lineage>
</organism>
<keyword evidence="2" id="KW-0812">Transmembrane</keyword>
<dbReference type="Pfam" id="PF09527">
    <property type="entry name" value="ATPase_gene1"/>
    <property type="match status" value="1"/>
</dbReference>
<evidence type="ECO:0000313" key="3">
    <source>
        <dbReference type="EMBL" id="PTM75264.1"/>
    </source>
</evidence>
<evidence type="ECO:0000256" key="2">
    <source>
        <dbReference type="SAM" id="Phobius"/>
    </source>
</evidence>
<dbReference type="Proteomes" id="UP000240800">
    <property type="component" value="Unassembled WGS sequence"/>
</dbReference>
<feature type="region of interest" description="Disordered" evidence="1">
    <location>
        <begin position="1"/>
        <end position="46"/>
    </location>
</feature>
<sequence>MTGPGPRPAPPGAGPGPDPAPMGPPGAGPAAAPLPPAPDPLAGAVRRRSLRAEAGLRDPEPSLARRFGQIGVLGWVIVLPTLGGVLAGGWLDRLLGTGIALAAALTMAGAALGLWLALRWMHAQ</sequence>
<keyword evidence="4" id="KW-1185">Reference proteome</keyword>
<comment type="caution">
    <text evidence="3">The sequence shown here is derived from an EMBL/GenBank/DDBJ whole genome shotgun (WGS) entry which is preliminary data.</text>
</comment>
<name>A0ABX5J5E0_9RHOB</name>